<dbReference type="PANTHER" id="PTHR43228">
    <property type="entry name" value="TWO-COMPONENT RESPONSE REGULATOR"/>
    <property type="match status" value="1"/>
</dbReference>
<dbReference type="GO" id="GO:0000160">
    <property type="term" value="P:phosphorelay signal transduction system"/>
    <property type="evidence" value="ECO:0007669"/>
    <property type="project" value="InterPro"/>
</dbReference>
<proteinExistence type="predicted"/>
<dbReference type="AlphaFoldDB" id="A0A1B1NS62"/>
<sequence>MDYFRLSSLNVLVVDDSKLMLQYLKELLISIGFDSGKIKTVDRYKSGAKLLNQVFDLVICDYHLDDGYNGIELIELLRCNGVIRQHTICIMASGETSKVIVQRCISARIDDYMVKPFDMALVKARVLRSVSKIKITAGGVDINGHSSKKKRVQW</sequence>
<dbReference type="SMART" id="SM00448">
    <property type="entry name" value="REC"/>
    <property type="match status" value="1"/>
</dbReference>
<gene>
    <name evidence="1" type="ORF">VSVS05_00544</name>
</gene>
<dbReference type="InterPro" id="IPR001789">
    <property type="entry name" value="Sig_transdc_resp-reg_receiver"/>
</dbReference>
<dbReference type="Gene3D" id="3.40.50.2300">
    <property type="match status" value="1"/>
</dbReference>
<dbReference type="Proteomes" id="UP000092528">
    <property type="component" value="Chromosome 1"/>
</dbReference>
<dbReference type="STRING" id="45658.VSVS12_02801"/>
<keyword evidence="2" id="KW-1185">Reference proteome</keyword>
<dbReference type="PROSITE" id="PS50110">
    <property type="entry name" value="RESPONSE_REGULATORY"/>
    <property type="match status" value="1"/>
</dbReference>
<dbReference type="KEGG" id="vsc:VSVS12_02801"/>
<dbReference type="EMBL" id="CP016414">
    <property type="protein sequence ID" value="ANU35677.1"/>
    <property type="molecule type" value="Genomic_DNA"/>
</dbReference>
<evidence type="ECO:0000313" key="1">
    <source>
        <dbReference type="EMBL" id="ANU35677.1"/>
    </source>
</evidence>
<organism evidence="1 2">
    <name type="scientific">Vibrio scophthalmi</name>
    <dbReference type="NCBI Taxonomy" id="45658"/>
    <lineage>
        <taxon>Bacteria</taxon>
        <taxon>Pseudomonadati</taxon>
        <taxon>Pseudomonadota</taxon>
        <taxon>Gammaproteobacteria</taxon>
        <taxon>Vibrionales</taxon>
        <taxon>Vibrionaceae</taxon>
        <taxon>Vibrio</taxon>
    </lineage>
</organism>
<dbReference type="InterPro" id="IPR052048">
    <property type="entry name" value="ST_Response_Regulator"/>
</dbReference>
<dbReference type="SUPFAM" id="SSF52172">
    <property type="entry name" value="CheY-like"/>
    <property type="match status" value="1"/>
</dbReference>
<dbReference type="Pfam" id="PF00072">
    <property type="entry name" value="Response_reg"/>
    <property type="match status" value="1"/>
</dbReference>
<reference evidence="1 2" key="1">
    <citation type="submission" date="2016-07" db="EMBL/GenBank/DDBJ databases">
        <title>Genome sequencing of Vibrio scophthalmi strain VS-05, an isolated from Paralichthys olivaceus.</title>
        <authorList>
            <person name="Han H.-J."/>
        </authorList>
    </citation>
    <scope>NUCLEOTIDE SEQUENCE [LARGE SCALE GENOMIC DNA]</scope>
    <source>
        <strain evidence="1 2">VS-05</strain>
    </source>
</reference>
<dbReference type="RefSeq" id="WP_065430969.1">
    <property type="nucleotide sequence ID" value="NZ_CP016414.1"/>
</dbReference>
<dbReference type="PANTHER" id="PTHR43228:SF1">
    <property type="entry name" value="TWO-COMPONENT RESPONSE REGULATOR ARR22"/>
    <property type="match status" value="1"/>
</dbReference>
<dbReference type="InterPro" id="IPR011006">
    <property type="entry name" value="CheY-like_superfamily"/>
</dbReference>
<name>A0A1B1NS62_9VIBR</name>
<evidence type="ECO:0000313" key="2">
    <source>
        <dbReference type="Proteomes" id="UP000092528"/>
    </source>
</evidence>
<accession>A0A1B1NS62</accession>
<protein>
    <submittedName>
        <fullName evidence="1">Uncharacterized protein</fullName>
    </submittedName>
</protein>